<proteinExistence type="predicted"/>
<protein>
    <submittedName>
        <fullName evidence="2">Uncharacterized protein</fullName>
    </submittedName>
</protein>
<feature type="region of interest" description="Disordered" evidence="1">
    <location>
        <begin position="1"/>
        <end position="26"/>
    </location>
</feature>
<evidence type="ECO:0000256" key="1">
    <source>
        <dbReference type="SAM" id="MobiDB-lite"/>
    </source>
</evidence>
<dbReference type="EMBL" id="JAACXV010009608">
    <property type="protein sequence ID" value="KAF7275614.1"/>
    <property type="molecule type" value="Genomic_DNA"/>
</dbReference>
<comment type="caution">
    <text evidence="2">The sequence shown here is derived from an EMBL/GenBank/DDBJ whole genome shotgun (WGS) entry which is preliminary data.</text>
</comment>
<reference evidence="2" key="1">
    <citation type="submission" date="2020-08" db="EMBL/GenBank/DDBJ databases">
        <title>Genome sequencing and assembly of the red palm weevil Rhynchophorus ferrugineus.</title>
        <authorList>
            <person name="Dias G.B."/>
            <person name="Bergman C.M."/>
            <person name="Manee M."/>
        </authorList>
    </citation>
    <scope>NUCLEOTIDE SEQUENCE</scope>
    <source>
        <strain evidence="2">AA-2017</strain>
        <tissue evidence="2">Whole larva</tissue>
    </source>
</reference>
<keyword evidence="3" id="KW-1185">Reference proteome</keyword>
<gene>
    <name evidence="2" type="ORF">GWI33_011498</name>
</gene>
<evidence type="ECO:0000313" key="3">
    <source>
        <dbReference type="Proteomes" id="UP000625711"/>
    </source>
</evidence>
<organism evidence="2 3">
    <name type="scientific">Rhynchophorus ferrugineus</name>
    <name type="common">Red palm weevil</name>
    <name type="synonym">Curculio ferrugineus</name>
    <dbReference type="NCBI Taxonomy" id="354439"/>
    <lineage>
        <taxon>Eukaryota</taxon>
        <taxon>Metazoa</taxon>
        <taxon>Ecdysozoa</taxon>
        <taxon>Arthropoda</taxon>
        <taxon>Hexapoda</taxon>
        <taxon>Insecta</taxon>
        <taxon>Pterygota</taxon>
        <taxon>Neoptera</taxon>
        <taxon>Endopterygota</taxon>
        <taxon>Coleoptera</taxon>
        <taxon>Polyphaga</taxon>
        <taxon>Cucujiformia</taxon>
        <taxon>Curculionidae</taxon>
        <taxon>Dryophthorinae</taxon>
        <taxon>Rhynchophorus</taxon>
    </lineage>
</organism>
<sequence length="125" mass="13947">MRPKTDKESESVARIPTERTTSPAPSSFLIGQRVALRDIHCDGLTGRQRRGFLSVANRLLSCEMSIIDILATHLPDEINSRHLSTGETNMSADDGNQIYDLLKRKREPNAVIPGHFCSVLAKYIQ</sequence>
<evidence type="ECO:0000313" key="2">
    <source>
        <dbReference type="EMBL" id="KAF7275614.1"/>
    </source>
</evidence>
<feature type="compositionally biased region" description="Basic and acidic residues" evidence="1">
    <location>
        <begin position="1"/>
        <end position="11"/>
    </location>
</feature>
<name>A0A834I9M4_RHYFE</name>
<dbReference type="AlphaFoldDB" id="A0A834I9M4"/>
<dbReference type="Proteomes" id="UP000625711">
    <property type="component" value="Unassembled WGS sequence"/>
</dbReference>
<accession>A0A834I9M4</accession>